<gene>
    <name evidence="1" type="ORF">OEA41_006880</name>
</gene>
<proteinExistence type="predicted"/>
<dbReference type="PANTHER" id="PTHR33112:SF16">
    <property type="entry name" value="HETEROKARYON INCOMPATIBILITY DOMAIN-CONTAINING PROTEIN"/>
    <property type="match status" value="1"/>
</dbReference>
<dbReference type="PANTHER" id="PTHR33112">
    <property type="entry name" value="DOMAIN PROTEIN, PUTATIVE-RELATED"/>
    <property type="match status" value="1"/>
</dbReference>
<accession>A0AAD9Z8U3</accession>
<protein>
    <submittedName>
        <fullName evidence="1">Uncharacterized protein</fullName>
    </submittedName>
</protein>
<organism evidence="1 2">
    <name type="scientific">Lepraria neglecta</name>
    <dbReference type="NCBI Taxonomy" id="209136"/>
    <lineage>
        <taxon>Eukaryota</taxon>
        <taxon>Fungi</taxon>
        <taxon>Dikarya</taxon>
        <taxon>Ascomycota</taxon>
        <taxon>Pezizomycotina</taxon>
        <taxon>Lecanoromycetes</taxon>
        <taxon>OSLEUM clade</taxon>
        <taxon>Lecanoromycetidae</taxon>
        <taxon>Lecanorales</taxon>
        <taxon>Lecanorineae</taxon>
        <taxon>Stereocaulaceae</taxon>
        <taxon>Lepraria</taxon>
    </lineage>
</organism>
<evidence type="ECO:0000313" key="1">
    <source>
        <dbReference type="EMBL" id="KAK3173550.1"/>
    </source>
</evidence>
<comment type="caution">
    <text evidence="1">The sequence shown here is derived from an EMBL/GenBank/DDBJ whole genome shotgun (WGS) entry which is preliminary data.</text>
</comment>
<sequence length="257" mass="29326">MQPTRIEAIKNTEDGLRRWVSIVETYSKAQLTKSEDKLGSISGLAQRLQRVMKGRYLAGLWEERLIEQLLWYTRPPSLCPKPYQSPTWSWAAISSMVCFSSSQLLRDYDLLVELVDVAVENIGDNPLGQCKSGYLRLRGTVLPVLENWAGESLEVSNLHMLGYGSGHAGFDPGAKEFVRDVIPDVVDDRPSGREVLVPILDDSSYSYGLILYATDTESGQYWRIGYFNVRRWQKVRDQAFFQNEEDWSSFEKTITII</sequence>
<dbReference type="EMBL" id="JASNWA010000007">
    <property type="protein sequence ID" value="KAK3173550.1"/>
    <property type="molecule type" value="Genomic_DNA"/>
</dbReference>
<name>A0AAD9Z8U3_9LECA</name>
<dbReference type="Proteomes" id="UP001276659">
    <property type="component" value="Unassembled WGS sequence"/>
</dbReference>
<keyword evidence="2" id="KW-1185">Reference proteome</keyword>
<reference evidence="1" key="1">
    <citation type="submission" date="2022-11" db="EMBL/GenBank/DDBJ databases">
        <title>Chromosomal genome sequence assembly and mating type (MAT) locus characterization of the leprose asexual lichenized fungus Lepraria neglecta (Nyl.) Erichsen.</title>
        <authorList>
            <person name="Allen J.L."/>
            <person name="Pfeffer B."/>
        </authorList>
    </citation>
    <scope>NUCLEOTIDE SEQUENCE</scope>
    <source>
        <strain evidence="1">Allen 5258</strain>
    </source>
</reference>
<dbReference type="AlphaFoldDB" id="A0AAD9Z8U3"/>
<evidence type="ECO:0000313" key="2">
    <source>
        <dbReference type="Proteomes" id="UP001276659"/>
    </source>
</evidence>